<keyword evidence="1" id="KW-0489">Methyltransferase</keyword>
<feature type="domain" description="DNA methylase N-4/N-6" evidence="4">
    <location>
        <begin position="33"/>
        <end position="140"/>
    </location>
</feature>
<feature type="non-terminal residue" evidence="5">
    <location>
        <position position="1"/>
    </location>
</feature>
<dbReference type="GO" id="GO:0005737">
    <property type="term" value="C:cytoplasm"/>
    <property type="evidence" value="ECO:0007669"/>
    <property type="project" value="TreeGrafter"/>
</dbReference>
<keyword evidence="2" id="KW-0808">Transferase</keyword>
<dbReference type="PANTHER" id="PTHR13370:SF3">
    <property type="entry name" value="TRNA (GUANINE(10)-N2)-METHYLTRANSFERASE HOMOLOG"/>
    <property type="match status" value="1"/>
</dbReference>
<evidence type="ECO:0000256" key="3">
    <source>
        <dbReference type="SAM" id="Coils"/>
    </source>
</evidence>
<sequence length="153" mass="18261">GQCADHCFRWKSTQWDLPTKETYMKLCKIPLKYEFVRQEYENLRQEYENLRQEYENLRYTFNNQKTHHSVWNYEIEKKQGHLTPKPIDLIKNIILHSSNQNDLILDPFVGSGTTAIACIRTGRNYIGMEIDKNSCEIANKRIEYELSQLKLEL</sequence>
<comment type="caution">
    <text evidence="5">The sequence shown here is derived from an EMBL/GenBank/DDBJ whole genome shotgun (WGS) entry which is preliminary data.</text>
</comment>
<dbReference type="EMBL" id="LAZR01007630">
    <property type="protein sequence ID" value="KKM83996.1"/>
    <property type="molecule type" value="Genomic_DNA"/>
</dbReference>
<dbReference type="GO" id="GO:0032259">
    <property type="term" value="P:methylation"/>
    <property type="evidence" value="ECO:0007669"/>
    <property type="project" value="UniProtKB-KW"/>
</dbReference>
<dbReference type="GO" id="GO:0008170">
    <property type="term" value="F:N-methyltransferase activity"/>
    <property type="evidence" value="ECO:0007669"/>
    <property type="project" value="InterPro"/>
</dbReference>
<reference evidence="5" key="1">
    <citation type="journal article" date="2015" name="Nature">
        <title>Complex archaea that bridge the gap between prokaryotes and eukaryotes.</title>
        <authorList>
            <person name="Spang A."/>
            <person name="Saw J.H."/>
            <person name="Jorgensen S.L."/>
            <person name="Zaremba-Niedzwiedzka K."/>
            <person name="Martijn J."/>
            <person name="Lind A.E."/>
            <person name="van Eijk R."/>
            <person name="Schleper C."/>
            <person name="Guy L."/>
            <person name="Ettema T.J."/>
        </authorList>
    </citation>
    <scope>NUCLEOTIDE SEQUENCE</scope>
</reference>
<keyword evidence="3" id="KW-0175">Coiled coil</keyword>
<protein>
    <recommendedName>
        <fullName evidence="4">DNA methylase N-4/N-6 domain-containing protein</fullName>
    </recommendedName>
</protein>
<gene>
    <name evidence="5" type="ORF">LCGC14_1303600</name>
</gene>
<evidence type="ECO:0000259" key="4">
    <source>
        <dbReference type="Pfam" id="PF01555"/>
    </source>
</evidence>
<evidence type="ECO:0000256" key="2">
    <source>
        <dbReference type="ARBA" id="ARBA00022679"/>
    </source>
</evidence>
<name>A0A0F9L9F7_9ZZZZ</name>
<accession>A0A0F9L9F7</accession>
<dbReference type="InterPro" id="IPR002941">
    <property type="entry name" value="DNA_methylase_N4/N6"/>
</dbReference>
<dbReference type="InterPro" id="IPR029063">
    <property type="entry name" value="SAM-dependent_MTases_sf"/>
</dbReference>
<dbReference type="AlphaFoldDB" id="A0A0F9L9F7"/>
<dbReference type="GO" id="GO:0003677">
    <property type="term" value="F:DNA binding"/>
    <property type="evidence" value="ECO:0007669"/>
    <property type="project" value="InterPro"/>
</dbReference>
<evidence type="ECO:0000256" key="1">
    <source>
        <dbReference type="ARBA" id="ARBA00022603"/>
    </source>
</evidence>
<dbReference type="InterPro" id="IPR001091">
    <property type="entry name" value="RM_Methyltransferase"/>
</dbReference>
<dbReference type="SUPFAM" id="SSF53335">
    <property type="entry name" value="S-adenosyl-L-methionine-dependent methyltransferases"/>
    <property type="match status" value="1"/>
</dbReference>
<dbReference type="PRINTS" id="PR00508">
    <property type="entry name" value="S21N4MTFRASE"/>
</dbReference>
<dbReference type="Pfam" id="PF01555">
    <property type="entry name" value="N6_N4_Mtase"/>
    <property type="match status" value="1"/>
</dbReference>
<dbReference type="PANTHER" id="PTHR13370">
    <property type="entry name" value="RNA METHYLASE-RELATED"/>
    <property type="match status" value="1"/>
</dbReference>
<evidence type="ECO:0000313" key="5">
    <source>
        <dbReference type="EMBL" id="KKM83996.1"/>
    </source>
</evidence>
<dbReference type="Gene3D" id="3.40.50.150">
    <property type="entry name" value="Vaccinia Virus protein VP39"/>
    <property type="match status" value="1"/>
</dbReference>
<feature type="coiled-coil region" evidence="3">
    <location>
        <begin position="33"/>
        <end position="60"/>
    </location>
</feature>
<proteinExistence type="predicted"/>
<organism evidence="5">
    <name type="scientific">marine sediment metagenome</name>
    <dbReference type="NCBI Taxonomy" id="412755"/>
    <lineage>
        <taxon>unclassified sequences</taxon>
        <taxon>metagenomes</taxon>
        <taxon>ecological metagenomes</taxon>
    </lineage>
</organism>